<feature type="compositionally biased region" description="Polar residues" evidence="1">
    <location>
        <begin position="328"/>
        <end position="338"/>
    </location>
</feature>
<gene>
    <name evidence="2" type="ORF">ADEAN_000826500</name>
</gene>
<feature type="compositionally biased region" description="Gly residues" evidence="1">
    <location>
        <begin position="521"/>
        <end position="538"/>
    </location>
</feature>
<evidence type="ECO:0000256" key="1">
    <source>
        <dbReference type="SAM" id="MobiDB-lite"/>
    </source>
</evidence>
<feature type="region of interest" description="Disordered" evidence="1">
    <location>
        <begin position="178"/>
        <end position="207"/>
    </location>
</feature>
<feature type="region of interest" description="Disordered" evidence="1">
    <location>
        <begin position="247"/>
        <end position="278"/>
    </location>
</feature>
<proteinExistence type="predicted"/>
<name>A0A7G2CRD7_9TRYP</name>
<sequence>MRPAAARLRGILLRHRGGRVAAARPLVVVGHIPAGPGGAGGGLGGPFAGQYVPADPRHLPGPPAAAGAQCVPQQPVCEEYSSDIEEDDVWPQPVHWSLWDIFPRAQEEQAEAWEDRLPDSMSLQTPDASQDLPAAAGAQCVPQQPVCEEYSSDIEEDVWPQPVHWSLWDIFPRAQEEQAEAWEDRLPDSTSLQTPDTSQDLPAAAGAQCVPQQPVCEEYSSDIEEDVWPQPVHWSLWDIFPRAQEEQAEAWEDRLPDSTSLQTPDTSQDAPAAAGAQCVPQQPVCEEYSSDIEEDVWPQPVHWSLWDIFPRAQEEQAEAWEDRLPDSMSLQTPDTSQDPPAAAGAQCVPQQPVCEEDGVWQEEEETQQHHFYFPAAPTEGQREEEQRQEEEETQQHHFYFPAAPTEGQREEEQRQEEEETQQHHFYFPAAPTEVQWEQPTCWERPSRIEEETQQHHFYFPAAPTEGQWEQPTCWGRPSRIEEETQQHHFYFPAAPTEGQREEEQRQAEEEGDPASAAMAGPGPGGGTRGGRPVGGRGPGPRQTAGSEDRVFAPSGRADGCGARPADSREDDGEEEGPGGGPQQDDEKEEDDGG</sequence>
<dbReference type="Proteomes" id="UP000515908">
    <property type="component" value="Chromosome 18"/>
</dbReference>
<feature type="compositionally biased region" description="Polar residues" evidence="1">
    <location>
        <begin position="257"/>
        <end position="269"/>
    </location>
</feature>
<feature type="compositionally biased region" description="Acidic residues" evidence="1">
    <location>
        <begin position="583"/>
        <end position="593"/>
    </location>
</feature>
<evidence type="ECO:0000313" key="2">
    <source>
        <dbReference type="EMBL" id="CAD2220742.1"/>
    </source>
</evidence>
<feature type="region of interest" description="Disordered" evidence="1">
    <location>
        <begin position="490"/>
        <end position="593"/>
    </location>
</feature>
<dbReference type="VEuPathDB" id="TriTrypDB:ADEAN_000826500"/>
<feature type="compositionally biased region" description="Polar residues" evidence="1">
    <location>
        <begin position="188"/>
        <end position="200"/>
    </location>
</feature>
<accession>A0A7G2CRD7</accession>
<dbReference type="EMBL" id="LR877162">
    <property type="protein sequence ID" value="CAD2220742.1"/>
    <property type="molecule type" value="Genomic_DNA"/>
</dbReference>
<reference evidence="2 3" key="1">
    <citation type="submission" date="2020-08" db="EMBL/GenBank/DDBJ databases">
        <authorList>
            <person name="Newling K."/>
            <person name="Davey J."/>
            <person name="Forrester S."/>
        </authorList>
    </citation>
    <scope>NUCLEOTIDE SEQUENCE [LARGE SCALE GENOMIC DNA]</scope>
    <source>
        <strain evidence="3">Crithidia deanei Carvalho (ATCC PRA-265)</strain>
    </source>
</reference>
<keyword evidence="3" id="KW-1185">Reference proteome</keyword>
<organism evidence="2 3">
    <name type="scientific">Angomonas deanei</name>
    <dbReference type="NCBI Taxonomy" id="59799"/>
    <lineage>
        <taxon>Eukaryota</taxon>
        <taxon>Discoba</taxon>
        <taxon>Euglenozoa</taxon>
        <taxon>Kinetoplastea</taxon>
        <taxon>Metakinetoplastina</taxon>
        <taxon>Trypanosomatida</taxon>
        <taxon>Trypanosomatidae</taxon>
        <taxon>Strigomonadinae</taxon>
        <taxon>Angomonas</taxon>
    </lineage>
</organism>
<dbReference type="AlphaFoldDB" id="A0A7G2CRD7"/>
<evidence type="ECO:0000313" key="3">
    <source>
        <dbReference type="Proteomes" id="UP000515908"/>
    </source>
</evidence>
<feature type="region of interest" description="Disordered" evidence="1">
    <location>
        <begin position="373"/>
        <end position="421"/>
    </location>
</feature>
<feature type="compositionally biased region" description="Basic and acidic residues" evidence="1">
    <location>
        <begin position="498"/>
        <end position="508"/>
    </location>
</feature>
<feature type="region of interest" description="Disordered" evidence="1">
    <location>
        <begin position="326"/>
        <end position="348"/>
    </location>
</feature>
<protein>
    <submittedName>
        <fullName evidence="2">Uncharacterized protein</fullName>
    </submittedName>
</protein>